<organism evidence="10">
    <name type="scientific">hydrothermal vent metagenome</name>
    <dbReference type="NCBI Taxonomy" id="652676"/>
    <lineage>
        <taxon>unclassified sequences</taxon>
        <taxon>metagenomes</taxon>
        <taxon>ecological metagenomes</taxon>
    </lineage>
</organism>
<dbReference type="GO" id="GO:0015095">
    <property type="term" value="F:magnesium ion transmembrane transporter activity"/>
    <property type="evidence" value="ECO:0007669"/>
    <property type="project" value="InterPro"/>
</dbReference>
<dbReference type="InterPro" id="IPR036739">
    <property type="entry name" value="SLC41_membr_dom_sf"/>
</dbReference>
<dbReference type="SUPFAM" id="SSF161093">
    <property type="entry name" value="MgtE membrane domain-like"/>
    <property type="match status" value="1"/>
</dbReference>
<dbReference type="SUPFAM" id="SSF158791">
    <property type="entry name" value="MgtE N-terminal domain-like"/>
    <property type="match status" value="1"/>
</dbReference>
<dbReference type="CDD" id="cd04606">
    <property type="entry name" value="CBS_pair_Mg_transporter"/>
    <property type="match status" value="1"/>
</dbReference>
<keyword evidence="3" id="KW-0813">Transport</keyword>
<sequence>MEEIKTFELTREFADSLKTAIERGDNDFILQSLEGVNPADITETLEEFTTDESRYILTLLDTQIGADIISNLEEDTLKKFLRVFTPKEIAAYIDLIDSDDAADILNELPIKIREEVISSLSNDEKAEHIVDLMRYDEDVAGGIMAKELIKANLNWTVEQTTEEIRNQAENISKIFSVYVVDDRNRLLGRVSLKKMLLARKGTLIKDIYDDDVIAIKTYDDAEEVIAAMKKYDLEAIPVVNMQNNLMGRVTIDDVVDVMTEQAEEERQLMAGISEDVEEDDSIWMQTRARIPWLIIGLIGAFFGAEVIGLFESDIAAIPIMAAFIPLITATAGNVAIQSSSIVVQSLANKSVFQDSTAKRLAKVVIVALINGLLLAILAFAISYFRRGDLTISLIVAIALSCVVLLASLSGTITPIVLDKLDINPAAASGPFITTFNDILGLAVYFAVAYILFQ</sequence>
<dbReference type="AlphaFoldDB" id="A0A3B0UQB3"/>
<dbReference type="SMART" id="SM00116">
    <property type="entry name" value="CBS"/>
    <property type="match status" value="2"/>
</dbReference>
<evidence type="ECO:0000256" key="7">
    <source>
        <dbReference type="ARBA" id="ARBA00023136"/>
    </source>
</evidence>
<dbReference type="InterPro" id="IPR000644">
    <property type="entry name" value="CBS_dom"/>
</dbReference>
<gene>
    <name evidence="10" type="ORF">MNBD_BACTEROID06-766</name>
</gene>
<keyword evidence="6 8" id="KW-1133">Transmembrane helix</keyword>
<evidence type="ECO:0000256" key="3">
    <source>
        <dbReference type="ARBA" id="ARBA00022448"/>
    </source>
</evidence>
<evidence type="ECO:0000256" key="8">
    <source>
        <dbReference type="SAM" id="Phobius"/>
    </source>
</evidence>
<dbReference type="InterPro" id="IPR006669">
    <property type="entry name" value="MgtE_transporter"/>
</dbReference>
<comment type="similarity">
    <text evidence="2">Belongs to the SLC41A transporter family.</text>
</comment>
<dbReference type="NCBIfam" id="TIGR00400">
    <property type="entry name" value="mgtE"/>
    <property type="match status" value="1"/>
</dbReference>
<evidence type="ECO:0000256" key="5">
    <source>
        <dbReference type="ARBA" id="ARBA00022842"/>
    </source>
</evidence>
<evidence type="ECO:0000259" key="9">
    <source>
        <dbReference type="PROSITE" id="PS51371"/>
    </source>
</evidence>
<evidence type="ECO:0000256" key="4">
    <source>
        <dbReference type="ARBA" id="ARBA00022692"/>
    </source>
</evidence>
<dbReference type="PANTHER" id="PTHR43773:SF1">
    <property type="entry name" value="MAGNESIUM TRANSPORTER MGTE"/>
    <property type="match status" value="1"/>
</dbReference>
<feature type="domain" description="CBS" evidence="9">
    <location>
        <begin position="208"/>
        <end position="264"/>
    </location>
</feature>
<feature type="transmembrane region" description="Helical" evidence="8">
    <location>
        <begin position="316"/>
        <end position="343"/>
    </location>
</feature>
<evidence type="ECO:0000256" key="1">
    <source>
        <dbReference type="ARBA" id="ARBA00004141"/>
    </source>
</evidence>
<dbReference type="SUPFAM" id="SSF54631">
    <property type="entry name" value="CBS-domain pair"/>
    <property type="match status" value="1"/>
</dbReference>
<feature type="transmembrane region" description="Helical" evidence="8">
    <location>
        <begin position="290"/>
        <end position="310"/>
    </location>
</feature>
<accession>A0A3B0UQB3</accession>
<dbReference type="PROSITE" id="PS51371">
    <property type="entry name" value="CBS"/>
    <property type="match status" value="2"/>
</dbReference>
<dbReference type="Gene3D" id="1.10.357.20">
    <property type="entry name" value="SLC41 divalent cation transporters, integral membrane domain"/>
    <property type="match status" value="1"/>
</dbReference>
<comment type="subcellular location">
    <subcellularLocation>
        <location evidence="1">Membrane</location>
        <topology evidence="1">Multi-pass membrane protein</topology>
    </subcellularLocation>
</comment>
<dbReference type="Gene3D" id="1.25.60.10">
    <property type="entry name" value="MgtE N-terminal domain-like"/>
    <property type="match status" value="1"/>
</dbReference>
<dbReference type="GO" id="GO:0016020">
    <property type="term" value="C:membrane"/>
    <property type="evidence" value="ECO:0007669"/>
    <property type="project" value="UniProtKB-SubCell"/>
</dbReference>
<evidence type="ECO:0000313" key="10">
    <source>
        <dbReference type="EMBL" id="VAW27387.1"/>
    </source>
</evidence>
<feature type="transmembrane region" description="Helical" evidence="8">
    <location>
        <begin position="390"/>
        <end position="417"/>
    </location>
</feature>
<protein>
    <submittedName>
        <fullName evidence="10">Mg/Co/Ni transporter MgtE, CBS domain-containing</fullName>
    </submittedName>
</protein>
<keyword evidence="5" id="KW-0460">Magnesium</keyword>
<dbReference type="InterPro" id="IPR046342">
    <property type="entry name" value="CBS_dom_sf"/>
</dbReference>
<dbReference type="Pfam" id="PF00571">
    <property type="entry name" value="CBS"/>
    <property type="match status" value="2"/>
</dbReference>
<dbReference type="Gene3D" id="3.10.580.10">
    <property type="entry name" value="CBS-domain"/>
    <property type="match status" value="1"/>
</dbReference>
<feature type="transmembrane region" description="Helical" evidence="8">
    <location>
        <begin position="429"/>
        <end position="452"/>
    </location>
</feature>
<dbReference type="InterPro" id="IPR038076">
    <property type="entry name" value="MgtE_N_sf"/>
</dbReference>
<feature type="transmembrane region" description="Helical" evidence="8">
    <location>
        <begin position="363"/>
        <end position="384"/>
    </location>
</feature>
<evidence type="ECO:0000256" key="6">
    <source>
        <dbReference type="ARBA" id="ARBA00022989"/>
    </source>
</evidence>
<dbReference type="InterPro" id="IPR006668">
    <property type="entry name" value="Mg_transptr_MgtE_intracell_dom"/>
</dbReference>
<dbReference type="EMBL" id="UOES01000229">
    <property type="protein sequence ID" value="VAW27387.1"/>
    <property type="molecule type" value="Genomic_DNA"/>
</dbReference>
<feature type="domain" description="CBS" evidence="9">
    <location>
        <begin position="144"/>
        <end position="207"/>
    </location>
</feature>
<dbReference type="PANTHER" id="PTHR43773">
    <property type="entry name" value="MAGNESIUM TRANSPORTER MGTE"/>
    <property type="match status" value="1"/>
</dbReference>
<name>A0A3B0UQB3_9ZZZZ</name>
<keyword evidence="7 8" id="KW-0472">Membrane</keyword>
<dbReference type="InterPro" id="IPR006667">
    <property type="entry name" value="SLC41_membr_dom"/>
</dbReference>
<dbReference type="Pfam" id="PF01769">
    <property type="entry name" value="MgtE"/>
    <property type="match status" value="1"/>
</dbReference>
<evidence type="ECO:0000256" key="2">
    <source>
        <dbReference type="ARBA" id="ARBA00009749"/>
    </source>
</evidence>
<keyword evidence="4 8" id="KW-0812">Transmembrane</keyword>
<reference evidence="10" key="1">
    <citation type="submission" date="2018-06" db="EMBL/GenBank/DDBJ databases">
        <authorList>
            <person name="Zhirakovskaya E."/>
        </authorList>
    </citation>
    <scope>NUCLEOTIDE SEQUENCE</scope>
</reference>
<dbReference type="Pfam" id="PF03448">
    <property type="entry name" value="MgtE_N"/>
    <property type="match status" value="1"/>
</dbReference>
<proteinExistence type="inferred from homology"/>
<dbReference type="SMART" id="SM00924">
    <property type="entry name" value="MgtE_N"/>
    <property type="match status" value="1"/>
</dbReference>